<comment type="caution">
    <text evidence="1">The sequence shown here is derived from an EMBL/GenBank/DDBJ whole genome shotgun (WGS) entry which is preliminary data.</text>
</comment>
<reference evidence="2" key="1">
    <citation type="journal article" date="2024" name="Proc. Natl. Acad. Sci. U.S.A.">
        <title>Extraordinary preservation of gene collinearity over three hundred million years revealed in homosporous lycophytes.</title>
        <authorList>
            <person name="Li C."/>
            <person name="Wickell D."/>
            <person name="Kuo L.Y."/>
            <person name="Chen X."/>
            <person name="Nie B."/>
            <person name="Liao X."/>
            <person name="Peng D."/>
            <person name="Ji J."/>
            <person name="Jenkins J."/>
            <person name="Williams M."/>
            <person name="Shu S."/>
            <person name="Plott C."/>
            <person name="Barry K."/>
            <person name="Rajasekar S."/>
            <person name="Grimwood J."/>
            <person name="Han X."/>
            <person name="Sun S."/>
            <person name="Hou Z."/>
            <person name="He W."/>
            <person name="Dai G."/>
            <person name="Sun C."/>
            <person name="Schmutz J."/>
            <person name="Leebens-Mack J.H."/>
            <person name="Li F.W."/>
            <person name="Wang L."/>
        </authorList>
    </citation>
    <scope>NUCLEOTIDE SEQUENCE [LARGE SCALE GENOMIC DNA]</scope>
    <source>
        <strain evidence="2">cv. PW_Plant_1</strain>
    </source>
</reference>
<gene>
    <name evidence="1" type="ORF">O6H91_09G116800</name>
</gene>
<protein>
    <submittedName>
        <fullName evidence="1">Uncharacterized protein</fullName>
    </submittedName>
</protein>
<organism evidence="1 2">
    <name type="scientific">Diphasiastrum complanatum</name>
    <name type="common">Issler's clubmoss</name>
    <name type="synonym">Lycopodium complanatum</name>
    <dbReference type="NCBI Taxonomy" id="34168"/>
    <lineage>
        <taxon>Eukaryota</taxon>
        <taxon>Viridiplantae</taxon>
        <taxon>Streptophyta</taxon>
        <taxon>Embryophyta</taxon>
        <taxon>Tracheophyta</taxon>
        <taxon>Lycopodiopsida</taxon>
        <taxon>Lycopodiales</taxon>
        <taxon>Lycopodiaceae</taxon>
        <taxon>Lycopodioideae</taxon>
        <taxon>Diphasiastrum</taxon>
    </lineage>
</organism>
<sequence length="139" mass="16170">MAGGMEVKKNVHVEEWGAYRENLEKAFRFNRRTIGYGLCFGIAVPLILYKGILAEFGFEMLYAISELRKAKLAEDLQLWKILSAKYQVVSGTIYYLKLLAGSEKNKKQYEAQVWVKPWEHNYMYLTDFKPTTSWDPSQA</sequence>
<dbReference type="EMBL" id="CM055100">
    <property type="protein sequence ID" value="KAJ7545360.1"/>
    <property type="molecule type" value="Genomic_DNA"/>
</dbReference>
<dbReference type="Proteomes" id="UP001162992">
    <property type="component" value="Chromosome 9"/>
</dbReference>
<proteinExistence type="predicted"/>
<keyword evidence="2" id="KW-1185">Reference proteome</keyword>
<evidence type="ECO:0000313" key="1">
    <source>
        <dbReference type="EMBL" id="KAJ7545360.1"/>
    </source>
</evidence>
<name>A0ACC2CTZ5_DIPCM</name>
<accession>A0ACC2CTZ5</accession>
<evidence type="ECO:0000313" key="2">
    <source>
        <dbReference type="Proteomes" id="UP001162992"/>
    </source>
</evidence>